<feature type="domain" description="Bacteriophage CI repressor N-terminal" evidence="1">
    <location>
        <begin position="8"/>
        <end position="69"/>
    </location>
</feature>
<dbReference type="EMBL" id="MPGR01000001">
    <property type="protein sequence ID" value="OKB76382.1"/>
    <property type="molecule type" value="Genomic_DNA"/>
</dbReference>
<gene>
    <name evidence="3" type="ORF">BMT50_00360</name>
</gene>
<dbReference type="InterPro" id="IPR010744">
    <property type="entry name" value="Phage_CI_N"/>
</dbReference>
<organism evidence="3 4">
    <name type="scientific">Escherichia coli</name>
    <dbReference type="NCBI Taxonomy" id="562"/>
    <lineage>
        <taxon>Bacteria</taxon>
        <taxon>Pseudomonadati</taxon>
        <taxon>Pseudomonadota</taxon>
        <taxon>Gammaproteobacteria</taxon>
        <taxon>Enterobacterales</taxon>
        <taxon>Enterobacteriaceae</taxon>
        <taxon>Escherichia</taxon>
    </lineage>
</organism>
<dbReference type="Pfam" id="PF16452">
    <property type="entry name" value="Phage_CI_C"/>
    <property type="match status" value="1"/>
</dbReference>
<dbReference type="InterPro" id="IPR010982">
    <property type="entry name" value="Lambda_DNA-bd_dom_sf"/>
</dbReference>
<dbReference type="AlphaFoldDB" id="A0AAP7PHF4"/>
<dbReference type="Gene3D" id="2.10.109.10">
    <property type="entry name" value="Umud Fragment, subunit A"/>
    <property type="match status" value="1"/>
</dbReference>
<accession>A0AAP7PHF4</accession>
<dbReference type="Gene3D" id="1.10.260.40">
    <property type="entry name" value="lambda repressor-like DNA-binding domains"/>
    <property type="match status" value="2"/>
</dbReference>
<evidence type="ECO:0000259" key="1">
    <source>
        <dbReference type="Pfam" id="PF07022"/>
    </source>
</evidence>
<dbReference type="GO" id="GO:0045892">
    <property type="term" value="P:negative regulation of DNA-templated transcription"/>
    <property type="evidence" value="ECO:0007669"/>
    <property type="project" value="InterPro"/>
</dbReference>
<reference evidence="3 4" key="1">
    <citation type="submission" date="2016-11" db="EMBL/GenBank/DDBJ databases">
        <title>Draft genome sequences of five Shigatoxin-producing Escherichia coli isolates harboring the new recently described Subtilase cytotoxin allelic variant subAB2-3.</title>
        <authorList>
            <person name="Tasara T."/>
            <person name="Fierz L."/>
            <person name="Klumpp J."/>
            <person name="Schmidt H."/>
            <person name="Stephan R."/>
        </authorList>
    </citation>
    <scope>NUCLEOTIDE SEQUENCE [LARGE SCALE GENOMIC DNA]</scope>
    <source>
        <strain evidence="3 4">453</strain>
    </source>
</reference>
<evidence type="ECO:0000259" key="2">
    <source>
        <dbReference type="Pfam" id="PF16452"/>
    </source>
</evidence>
<proteinExistence type="predicted"/>
<dbReference type="GO" id="GO:0003677">
    <property type="term" value="F:DNA binding"/>
    <property type="evidence" value="ECO:0007669"/>
    <property type="project" value="InterPro"/>
</dbReference>
<comment type="caution">
    <text evidence="3">The sequence shown here is derived from an EMBL/GenBank/DDBJ whole genome shotgun (WGS) entry which is preliminary data.</text>
</comment>
<evidence type="ECO:0000313" key="4">
    <source>
        <dbReference type="Proteomes" id="UP000186595"/>
    </source>
</evidence>
<feature type="domain" description="Bacteriophage CI repressor C-terminal" evidence="2">
    <location>
        <begin position="188"/>
        <end position="286"/>
    </location>
</feature>
<name>A0AAP7PHF4_ECOLX</name>
<feature type="domain" description="Bacteriophage CI repressor N-terminal" evidence="1">
    <location>
        <begin position="114"/>
        <end position="177"/>
    </location>
</feature>
<dbReference type="Pfam" id="PF07022">
    <property type="entry name" value="Phage_CI_repr"/>
    <property type="match status" value="2"/>
</dbReference>
<protein>
    <submittedName>
        <fullName evidence="3">Repressor protein CI</fullName>
    </submittedName>
</protein>
<evidence type="ECO:0000313" key="3">
    <source>
        <dbReference type="EMBL" id="OKB76382.1"/>
    </source>
</evidence>
<dbReference type="Proteomes" id="UP000186595">
    <property type="component" value="Unassembled WGS sequence"/>
</dbReference>
<dbReference type="GO" id="GO:0051259">
    <property type="term" value="P:protein complex oligomerization"/>
    <property type="evidence" value="ECO:0007669"/>
    <property type="project" value="InterPro"/>
</dbReference>
<dbReference type="InterPro" id="IPR032499">
    <property type="entry name" value="Phage_CI_C"/>
</dbReference>
<sequence>MQNRGGRQVIERIVAAYGFTSRQALCNHLGISQSTMANRYARDTFPADWVVICSIETGASIIWLASGTDIEPSSILLNEKRLADTNPDELNRTDSCTRKSPIEININPNQGGKAAIERLITAYGFNTRQALADHLNVSKSTLANRYLRDTFPSDWIIRCALETGISLLWLANGNGPKFLSDSNSVVHLKHQVIIDGKLHNEGSLVFDKSLLPSRLKNPIGISVDGNTFIAEGKYDDVSDGNWIIEIEGKVSLRKLTRIPNGKVKITSVTTDFICELKDITTIAKCCCIFSKEI</sequence>